<dbReference type="AlphaFoldDB" id="G4TQM1"/>
<feature type="compositionally biased region" description="Acidic residues" evidence="1">
    <location>
        <begin position="1"/>
        <end position="18"/>
    </location>
</feature>
<dbReference type="InParanoid" id="G4TQM1"/>
<dbReference type="InterPro" id="IPR015940">
    <property type="entry name" value="UBA"/>
</dbReference>
<feature type="region of interest" description="Disordered" evidence="1">
    <location>
        <begin position="448"/>
        <end position="504"/>
    </location>
</feature>
<sequence>MVDPESENDSGSEDEESEDKTQDVQCGLRCWQCGEYEEDGEVIAVPADHEGAGVIDAIITAVHKSLSTSTQPRSSHPIELREALPVIMTALLETTKYRNRYLPTASLHPLTCPNSDPRTCFTCQMHKFATAVTLANGYAFPSEEISSLALEATIKPIAGVVVDDTTSEAHVLSSILDLCRNTSQQPTGPDVLRRRDGIFERMTIHVEVRTECSQCNGVRYSSEQMDTIRGIAGKGQGADVAAATFWSIDTWAAAREGKFDCPACEKETECLRWRRFSRFPQILVVEQTNGVVSSLDWNEIRGLDLERLRAIGLQEHETALPEPRPTTPVNSRPGLDMLSPAWSGKPGSIPTSPTKGTSPTRRRRADTFDKMRQATPSPTRRKRQMENRVPTPVKRAKELMVEEIKEQEASEQDIAAICALGFDRELAIEALGETDGDVKKAVATLLAWETAENEEEIESEEEEESEDEDESEQGSTSSSFESLRERYGVSKEDEEEKEGNRRRK</sequence>
<evidence type="ECO:0000313" key="3">
    <source>
        <dbReference type="EMBL" id="CCA73614.1"/>
    </source>
</evidence>
<dbReference type="EMBL" id="CAFZ01000238">
    <property type="protein sequence ID" value="CCA73614.1"/>
    <property type="molecule type" value="Genomic_DNA"/>
</dbReference>
<accession>G4TQM1</accession>
<dbReference type="SMART" id="SM00165">
    <property type="entry name" value="UBA"/>
    <property type="match status" value="1"/>
</dbReference>
<dbReference type="SUPFAM" id="SSF46934">
    <property type="entry name" value="UBA-like"/>
    <property type="match status" value="1"/>
</dbReference>
<feature type="compositionally biased region" description="Polar residues" evidence="1">
    <location>
        <begin position="349"/>
        <end position="359"/>
    </location>
</feature>
<dbReference type="HOGENOM" id="CLU_540919_0_0_1"/>
<keyword evidence="4" id="KW-1185">Reference proteome</keyword>
<feature type="compositionally biased region" description="Acidic residues" evidence="1">
    <location>
        <begin position="451"/>
        <end position="472"/>
    </location>
</feature>
<evidence type="ECO:0000313" key="4">
    <source>
        <dbReference type="Proteomes" id="UP000007148"/>
    </source>
</evidence>
<feature type="compositionally biased region" description="Basic and acidic residues" evidence="1">
    <location>
        <begin position="482"/>
        <end position="491"/>
    </location>
</feature>
<gene>
    <name evidence="3" type="ORF">PIIN_07567</name>
</gene>
<comment type="caution">
    <text evidence="3">The sequence shown here is derived from an EMBL/GenBank/DDBJ whole genome shotgun (WGS) entry which is preliminary data.</text>
</comment>
<dbReference type="OrthoDB" id="3261942at2759"/>
<evidence type="ECO:0000256" key="1">
    <source>
        <dbReference type="SAM" id="MobiDB-lite"/>
    </source>
</evidence>
<feature type="region of interest" description="Disordered" evidence="1">
    <location>
        <begin position="1"/>
        <end position="23"/>
    </location>
</feature>
<dbReference type="InterPro" id="IPR009060">
    <property type="entry name" value="UBA-like_sf"/>
</dbReference>
<evidence type="ECO:0000259" key="2">
    <source>
        <dbReference type="PROSITE" id="PS50030"/>
    </source>
</evidence>
<feature type="domain" description="UBA" evidence="2">
    <location>
        <begin position="408"/>
        <end position="448"/>
    </location>
</feature>
<name>G4TQM1_SERID</name>
<proteinExistence type="predicted"/>
<organism evidence="3 4">
    <name type="scientific">Serendipita indica (strain DSM 11827)</name>
    <name type="common">Root endophyte fungus</name>
    <name type="synonym">Piriformospora indica</name>
    <dbReference type="NCBI Taxonomy" id="1109443"/>
    <lineage>
        <taxon>Eukaryota</taxon>
        <taxon>Fungi</taxon>
        <taxon>Dikarya</taxon>
        <taxon>Basidiomycota</taxon>
        <taxon>Agaricomycotina</taxon>
        <taxon>Agaricomycetes</taxon>
        <taxon>Sebacinales</taxon>
        <taxon>Serendipitaceae</taxon>
        <taxon>Serendipita</taxon>
    </lineage>
</organism>
<reference evidence="3 4" key="1">
    <citation type="journal article" date="2011" name="PLoS Pathog.">
        <title>Endophytic Life Strategies Decoded by Genome and Transcriptome Analyses of the Mutualistic Root Symbiont Piriformospora indica.</title>
        <authorList>
            <person name="Zuccaro A."/>
            <person name="Lahrmann U."/>
            <person name="Guldener U."/>
            <person name="Langen G."/>
            <person name="Pfiffi S."/>
            <person name="Biedenkopf D."/>
            <person name="Wong P."/>
            <person name="Samans B."/>
            <person name="Grimm C."/>
            <person name="Basiewicz M."/>
            <person name="Murat C."/>
            <person name="Martin F."/>
            <person name="Kogel K.H."/>
        </authorList>
    </citation>
    <scope>NUCLEOTIDE SEQUENCE [LARGE SCALE GENOMIC DNA]</scope>
    <source>
        <strain evidence="3 4">DSM 11827</strain>
    </source>
</reference>
<protein>
    <recommendedName>
        <fullName evidence="2">UBA domain-containing protein</fullName>
    </recommendedName>
</protein>
<dbReference type="STRING" id="1109443.G4TQM1"/>
<feature type="region of interest" description="Disordered" evidence="1">
    <location>
        <begin position="339"/>
        <end position="392"/>
    </location>
</feature>
<dbReference type="Gene3D" id="1.10.8.10">
    <property type="entry name" value="DNA helicase RuvA subunit, C-terminal domain"/>
    <property type="match status" value="1"/>
</dbReference>
<dbReference type="PROSITE" id="PS50030">
    <property type="entry name" value="UBA"/>
    <property type="match status" value="1"/>
</dbReference>
<dbReference type="Proteomes" id="UP000007148">
    <property type="component" value="Unassembled WGS sequence"/>
</dbReference>